<dbReference type="RefSeq" id="WP_092469564.1">
    <property type="nucleotide sequence ID" value="NZ_FOOX01000003.1"/>
</dbReference>
<dbReference type="PANTHER" id="PTHR42788:SF2">
    <property type="entry name" value="ABC TRANSPORTER ATP-BINDING PROTEIN"/>
    <property type="match status" value="1"/>
</dbReference>
<evidence type="ECO:0000313" key="5">
    <source>
        <dbReference type="EMBL" id="SFG24977.1"/>
    </source>
</evidence>
<dbReference type="EMBL" id="FOOX01000003">
    <property type="protein sequence ID" value="SFG24977.1"/>
    <property type="molecule type" value="Genomic_DNA"/>
</dbReference>
<dbReference type="PROSITE" id="PS50893">
    <property type="entry name" value="ABC_TRANSPORTER_2"/>
    <property type="match status" value="1"/>
</dbReference>
<dbReference type="InterPro" id="IPR003593">
    <property type="entry name" value="AAA+_ATPase"/>
</dbReference>
<dbReference type="InterPro" id="IPR027417">
    <property type="entry name" value="P-loop_NTPase"/>
</dbReference>
<dbReference type="SMART" id="SM00382">
    <property type="entry name" value="AAA"/>
    <property type="match status" value="1"/>
</dbReference>
<dbReference type="GO" id="GO:0005524">
    <property type="term" value="F:ATP binding"/>
    <property type="evidence" value="ECO:0007669"/>
    <property type="project" value="UniProtKB-KW"/>
</dbReference>
<evidence type="ECO:0000256" key="2">
    <source>
        <dbReference type="ARBA" id="ARBA00022741"/>
    </source>
</evidence>
<accession>A0A1I2QFF3</accession>
<sequence>MVILLEDVGKSYELDGKRLVVLDGVSAQIGQGEFVSLIGPSGCGKSTLFNIICGLAEPDRGKVLFNGREGVGAGEVVSYMPQKDLLLPWRSLLDNVILAREVDGVSRKEARREARELMSLFGLAGFENSYPSELSGGMRQRAALMRTVLARRPVLLLDEPFGALDAITRTRMQLWLLEIWANFRQAIFFVTHDIDEALLLSGRVYVLTPRPARVALHLKVDLPGPRSAEIITTPRFLELKKTIMEALLK</sequence>
<dbReference type="PANTHER" id="PTHR42788">
    <property type="entry name" value="TAURINE IMPORT ATP-BINDING PROTEIN-RELATED"/>
    <property type="match status" value="1"/>
</dbReference>
<dbReference type="InterPro" id="IPR050166">
    <property type="entry name" value="ABC_transporter_ATP-bind"/>
</dbReference>
<proteinExistence type="predicted"/>
<dbReference type="SUPFAM" id="SSF52540">
    <property type="entry name" value="P-loop containing nucleoside triphosphate hydrolases"/>
    <property type="match status" value="1"/>
</dbReference>
<protein>
    <submittedName>
        <fullName evidence="5">ABC-type nitrate/sulfonate/bicarbonate transport system, ATPase component</fullName>
    </submittedName>
</protein>
<dbReference type="Pfam" id="PF00005">
    <property type="entry name" value="ABC_tran"/>
    <property type="match status" value="1"/>
</dbReference>
<evidence type="ECO:0000256" key="1">
    <source>
        <dbReference type="ARBA" id="ARBA00022448"/>
    </source>
</evidence>
<feature type="domain" description="ABC transporter" evidence="4">
    <location>
        <begin position="3"/>
        <end position="234"/>
    </location>
</feature>
<dbReference type="Gene3D" id="3.40.50.300">
    <property type="entry name" value="P-loop containing nucleotide triphosphate hydrolases"/>
    <property type="match status" value="1"/>
</dbReference>
<keyword evidence="2" id="KW-0547">Nucleotide-binding</keyword>
<evidence type="ECO:0000259" key="4">
    <source>
        <dbReference type="PROSITE" id="PS50893"/>
    </source>
</evidence>
<keyword evidence="6" id="KW-1185">Reference proteome</keyword>
<dbReference type="GO" id="GO:0016887">
    <property type="term" value="F:ATP hydrolysis activity"/>
    <property type="evidence" value="ECO:0007669"/>
    <property type="project" value="InterPro"/>
</dbReference>
<keyword evidence="1" id="KW-0813">Transport</keyword>
<dbReference type="AlphaFoldDB" id="A0A1I2QFF3"/>
<dbReference type="InterPro" id="IPR003439">
    <property type="entry name" value="ABC_transporter-like_ATP-bd"/>
</dbReference>
<evidence type="ECO:0000313" key="6">
    <source>
        <dbReference type="Proteomes" id="UP000199337"/>
    </source>
</evidence>
<gene>
    <name evidence="5" type="ORF">SAMN05660649_01138</name>
</gene>
<dbReference type="Proteomes" id="UP000199337">
    <property type="component" value="Unassembled WGS sequence"/>
</dbReference>
<dbReference type="OrthoDB" id="9801958at2"/>
<name>A0A1I2QFF3_9FIRM</name>
<organism evidence="5 6">
    <name type="scientific">Desulfotruncus arcticus DSM 17038</name>
    <dbReference type="NCBI Taxonomy" id="1121424"/>
    <lineage>
        <taxon>Bacteria</taxon>
        <taxon>Bacillati</taxon>
        <taxon>Bacillota</taxon>
        <taxon>Clostridia</taxon>
        <taxon>Eubacteriales</taxon>
        <taxon>Desulfallaceae</taxon>
        <taxon>Desulfotruncus</taxon>
    </lineage>
</organism>
<keyword evidence="3" id="KW-0067">ATP-binding</keyword>
<evidence type="ECO:0000256" key="3">
    <source>
        <dbReference type="ARBA" id="ARBA00022840"/>
    </source>
</evidence>
<dbReference type="STRING" id="341036.SAMN05660649_01138"/>
<dbReference type="CDD" id="cd03293">
    <property type="entry name" value="ABC_NrtD_SsuB_transporters"/>
    <property type="match status" value="1"/>
</dbReference>
<reference evidence="6" key="1">
    <citation type="submission" date="2016-10" db="EMBL/GenBank/DDBJ databases">
        <authorList>
            <person name="Varghese N."/>
            <person name="Submissions S."/>
        </authorList>
    </citation>
    <scope>NUCLEOTIDE SEQUENCE [LARGE SCALE GENOMIC DNA]</scope>
    <source>
        <strain evidence="6">DSM 17038</strain>
    </source>
</reference>